<feature type="compositionally biased region" description="Low complexity" evidence="1">
    <location>
        <begin position="38"/>
        <end position="57"/>
    </location>
</feature>
<protein>
    <submittedName>
        <fullName evidence="2">Uncharacterized protein</fullName>
    </submittedName>
</protein>
<proteinExistence type="predicted"/>
<accession>A0A162ERH2</accession>
<dbReference type="AlphaFoldDB" id="A0A162ERH2"/>
<feature type="compositionally biased region" description="Basic and acidic residues" evidence="1">
    <location>
        <begin position="59"/>
        <end position="72"/>
    </location>
</feature>
<evidence type="ECO:0000313" key="2">
    <source>
        <dbReference type="EMBL" id="KZU96056.1"/>
    </source>
</evidence>
<reference evidence="2 3" key="1">
    <citation type="submission" date="2016-03" db="EMBL/GenBank/DDBJ databases">
        <title>Comparative genomics of 54 Lactobacillus plantarum strains reveals genomic uncoupling from niche constraints.</title>
        <authorList>
            <person name="Martino M.E."/>
        </authorList>
    </citation>
    <scope>NUCLEOTIDE SEQUENCE [LARGE SCALE GENOMIC DNA]</scope>
    <source>
        <strain evidence="2 3">19.1</strain>
    </source>
</reference>
<sequence>MIALASFFNALKGLFKGMIKGAFNFFTGNKKTINSSKNIKGNFNGNNIDNSSVNVDNSEGEKHEKKQSDQSR</sequence>
<evidence type="ECO:0000313" key="3">
    <source>
        <dbReference type="Proteomes" id="UP000076882"/>
    </source>
</evidence>
<name>A0A162ERH2_LACPN</name>
<organism evidence="2 3">
    <name type="scientific">Lactiplantibacillus plantarum</name>
    <name type="common">Lactobacillus plantarum</name>
    <dbReference type="NCBI Taxonomy" id="1590"/>
    <lineage>
        <taxon>Bacteria</taxon>
        <taxon>Bacillati</taxon>
        <taxon>Bacillota</taxon>
        <taxon>Bacilli</taxon>
        <taxon>Lactobacillales</taxon>
        <taxon>Lactobacillaceae</taxon>
        <taxon>Lactiplantibacillus</taxon>
    </lineage>
</organism>
<comment type="caution">
    <text evidence="2">The sequence shown here is derived from an EMBL/GenBank/DDBJ whole genome shotgun (WGS) entry which is preliminary data.</text>
</comment>
<dbReference type="EMBL" id="LUXM01000021">
    <property type="protein sequence ID" value="KZU96056.1"/>
    <property type="molecule type" value="Genomic_DNA"/>
</dbReference>
<feature type="region of interest" description="Disordered" evidence="1">
    <location>
        <begin position="38"/>
        <end position="72"/>
    </location>
</feature>
<evidence type="ECO:0000256" key="1">
    <source>
        <dbReference type="SAM" id="MobiDB-lite"/>
    </source>
</evidence>
<dbReference type="Proteomes" id="UP000076882">
    <property type="component" value="Unassembled WGS sequence"/>
</dbReference>
<gene>
    <name evidence="2" type="ORF">Lp19_1153</name>
</gene>